<proteinExistence type="predicted"/>
<reference evidence="2 3" key="1">
    <citation type="submission" date="2017-08" db="EMBL/GenBank/DDBJ databases">
        <title>Complete genome sequence of Gluconacetobacter saccharivorans CV1 isolated from Fermented Vinegar.</title>
        <authorList>
            <person name="Kim S.-Y."/>
        </authorList>
    </citation>
    <scope>NUCLEOTIDE SEQUENCE [LARGE SCALE GENOMIC DNA]</scope>
    <source>
        <strain evidence="2 3">CV1</strain>
    </source>
</reference>
<keyword evidence="3" id="KW-1185">Reference proteome</keyword>
<name>A0A347W9Q7_9PROT</name>
<evidence type="ECO:0000313" key="2">
    <source>
        <dbReference type="EMBL" id="AXY21600.1"/>
    </source>
</evidence>
<keyword evidence="1" id="KW-1133">Transmembrane helix</keyword>
<protein>
    <recommendedName>
        <fullName evidence="4">AsmA family protein</fullName>
    </recommendedName>
</protein>
<evidence type="ECO:0000256" key="1">
    <source>
        <dbReference type="SAM" id="Phobius"/>
    </source>
</evidence>
<keyword evidence="1" id="KW-0472">Membrane</keyword>
<keyword evidence="1" id="KW-0812">Transmembrane</keyword>
<evidence type="ECO:0000313" key="3">
    <source>
        <dbReference type="Proteomes" id="UP000264120"/>
    </source>
</evidence>
<dbReference type="Proteomes" id="UP000264120">
    <property type="component" value="Chromosome"/>
</dbReference>
<dbReference type="KEGG" id="ksc:CD178_00796"/>
<sequence length="485" mass="52181">MWYHDTASFPTQPSPQAIAERGRNAIALPKVITDVRLVKKLYPAIPLLVLVLLVGGWGVHHFAQHRLEAGIADFRASLGPDATFSYATARPRTLARGAHFTAVTYHNPTLTLTAADVRLGGLTGNNVQGEKIGSLVLRDVKVMTADSTISLDQVALDSLVLPNTVRATANVARPLGFDSLVLDRGTFTNLHLAVPGSQTDITVGRMVVGQYGLGRSSSLDLDRLATQINLTPTRRISIDHIKLDGPDFAGEVASLIQSGHLIHESHPQTMDLKKVEIDSTHPMLQIDHVTTSRFSTETEDKMDTTLGNLTVWSTGTDNPSILNAFGYDHFTGNIHASSTSDRSAGRLHLEPLTIDAPDMGKLSMVAELDQIPFDDMAIIPETARVVSAALTWDDRSLAGHVVAGLAKSRGVDVDSYRQNLLTALNTSDDASMRAMGRFLQSPLDHPLQIALRPMKPVNLMMLGVALSMAGDPSVAAPLGLTISTP</sequence>
<evidence type="ECO:0008006" key="4">
    <source>
        <dbReference type="Google" id="ProtNLM"/>
    </source>
</evidence>
<dbReference type="EMBL" id="CP023036">
    <property type="protein sequence ID" value="AXY21600.1"/>
    <property type="molecule type" value="Genomic_DNA"/>
</dbReference>
<feature type="transmembrane region" description="Helical" evidence="1">
    <location>
        <begin position="41"/>
        <end position="59"/>
    </location>
</feature>
<accession>A0A347W9Q7</accession>
<organism evidence="2 3">
    <name type="scientific">Komagataeibacter saccharivorans</name>
    <dbReference type="NCBI Taxonomy" id="265959"/>
    <lineage>
        <taxon>Bacteria</taxon>
        <taxon>Pseudomonadati</taxon>
        <taxon>Pseudomonadota</taxon>
        <taxon>Alphaproteobacteria</taxon>
        <taxon>Acetobacterales</taxon>
        <taxon>Acetobacteraceae</taxon>
        <taxon>Komagataeibacter</taxon>
    </lineage>
</organism>
<gene>
    <name evidence="2" type="ORF">CD178_00796</name>
</gene>
<dbReference type="AlphaFoldDB" id="A0A347W9Q7"/>